<evidence type="ECO:0000259" key="18">
    <source>
        <dbReference type="Pfam" id="PF14737"/>
    </source>
</evidence>
<feature type="coiled-coil region" evidence="16">
    <location>
        <begin position="596"/>
        <end position="657"/>
    </location>
</feature>
<comment type="similarity">
    <text evidence="4">Belongs to the troponin I family.</text>
</comment>
<dbReference type="GO" id="GO:0120293">
    <property type="term" value="C:dynein axonemal particle"/>
    <property type="evidence" value="ECO:0007669"/>
    <property type="project" value="UniProtKB-SubCell"/>
</dbReference>
<evidence type="ECO:0000256" key="11">
    <source>
        <dbReference type="ARBA" id="ARBA00023203"/>
    </source>
</evidence>
<dbReference type="InterPro" id="IPR001978">
    <property type="entry name" value="Troponin"/>
</dbReference>
<evidence type="ECO:0000256" key="12">
    <source>
        <dbReference type="ARBA" id="ARBA00024190"/>
    </source>
</evidence>
<dbReference type="PANTHER" id="PTHR22118">
    <property type="entry name" value="DYNEIN ASSEMBLY FACTOR 3, AXONEMAL"/>
    <property type="match status" value="1"/>
</dbReference>
<dbReference type="InterPro" id="IPR021666">
    <property type="entry name" value="Troponin-I_N"/>
</dbReference>
<feature type="compositionally biased region" description="Basic and acidic residues" evidence="17">
    <location>
        <begin position="908"/>
        <end position="948"/>
    </location>
</feature>
<evidence type="ECO:0000256" key="17">
    <source>
        <dbReference type="SAM" id="MobiDB-lite"/>
    </source>
</evidence>
<dbReference type="Gene3D" id="1.20.5.350">
    <property type="match status" value="2"/>
</dbReference>
<dbReference type="PANTHER" id="PTHR22118:SF14">
    <property type="entry name" value="DYNEIN AXONEMAL ASSEMBLY FACTOR 3"/>
    <property type="match status" value="1"/>
</dbReference>
<evidence type="ECO:0000256" key="13">
    <source>
        <dbReference type="ARBA" id="ARBA00024431"/>
    </source>
</evidence>
<dbReference type="GO" id="GO:0005861">
    <property type="term" value="C:troponin complex"/>
    <property type="evidence" value="ECO:0007669"/>
    <property type="project" value="InterPro"/>
</dbReference>
<dbReference type="Gene3D" id="6.10.250.180">
    <property type="match status" value="1"/>
</dbReference>
<dbReference type="Pfam" id="PF00992">
    <property type="entry name" value="Troponin"/>
    <property type="match status" value="2"/>
</dbReference>
<feature type="region of interest" description="Disordered" evidence="17">
    <location>
        <begin position="908"/>
        <end position="949"/>
    </location>
</feature>
<dbReference type="AlphaFoldDB" id="A0AAW0HKL1"/>
<keyword evidence="8" id="KW-0970">Cilium biogenesis/degradation</keyword>
<dbReference type="InterPro" id="IPR028235">
    <property type="entry name" value="DNAAF3_C"/>
</dbReference>
<comment type="function">
    <text evidence="2">Troponin T is the tropomyosin-binding subunit of troponin, the thin filament regulatory complex which confers calcium-sensitivity to striated muscle actomyosin ATPase activity.</text>
</comment>
<dbReference type="InterPro" id="IPR038077">
    <property type="entry name" value="Troponin_sf"/>
</dbReference>
<dbReference type="EMBL" id="JBBHLL010000478">
    <property type="protein sequence ID" value="KAK7802070.1"/>
    <property type="molecule type" value="Genomic_DNA"/>
</dbReference>
<dbReference type="GO" id="GO:0044458">
    <property type="term" value="P:motile cilium assembly"/>
    <property type="evidence" value="ECO:0007669"/>
    <property type="project" value="TreeGrafter"/>
</dbReference>
<dbReference type="Pfam" id="PF14737">
    <property type="entry name" value="DUF4470"/>
    <property type="match status" value="1"/>
</dbReference>
<comment type="subcellular location">
    <subcellularLocation>
        <location evidence="12">Dynein axonemal particle</location>
    </subcellularLocation>
</comment>
<keyword evidence="11" id="KW-0009">Actin-binding</keyword>
<evidence type="ECO:0000256" key="14">
    <source>
        <dbReference type="ARBA" id="ARBA00025165"/>
    </source>
</evidence>
<evidence type="ECO:0000256" key="6">
    <source>
        <dbReference type="ARBA" id="ARBA00022490"/>
    </source>
</evidence>
<evidence type="ECO:0000256" key="8">
    <source>
        <dbReference type="ARBA" id="ARBA00022794"/>
    </source>
</evidence>
<feature type="region of interest" description="Disordered" evidence="17">
    <location>
        <begin position="745"/>
        <end position="802"/>
    </location>
</feature>
<comment type="function">
    <text evidence="14">Required for the assembly of axonemal inner and outer dynein arms. Involved in preassembly of dyneins into complexes before their transport into cilia.</text>
</comment>
<gene>
    <name evidence="20" type="ORF">U0070_023969</name>
</gene>
<keyword evidence="7" id="KW-0597">Phosphoprotein</keyword>
<keyword evidence="9" id="KW-0007">Acetylation</keyword>
<evidence type="ECO:0000256" key="2">
    <source>
        <dbReference type="ARBA" id="ARBA00003363"/>
    </source>
</evidence>
<dbReference type="Pfam" id="PF14740">
    <property type="entry name" value="DUF4471"/>
    <property type="match status" value="1"/>
</dbReference>
<dbReference type="FunFam" id="1.20.5.350:FF:000002">
    <property type="entry name" value="troponin I, fast skeletal muscle"/>
    <property type="match status" value="1"/>
</dbReference>
<dbReference type="GO" id="GO:0070286">
    <property type="term" value="P:axonemal dynein complex assembly"/>
    <property type="evidence" value="ECO:0007669"/>
    <property type="project" value="InterPro"/>
</dbReference>
<evidence type="ECO:0000256" key="16">
    <source>
        <dbReference type="SAM" id="Coils"/>
    </source>
</evidence>
<comment type="function">
    <text evidence="1">Troponin I is the inhibitory subunit of troponin, the thin filament regulatory complex which confers calcium-sensitivity to striated muscle actomyosin ATPase activity.</text>
</comment>
<keyword evidence="6" id="KW-0963">Cytoplasm</keyword>
<keyword evidence="10" id="KW-0514">Muscle protein</keyword>
<name>A0AAW0HKL1_MYOGA</name>
<evidence type="ECO:0000313" key="20">
    <source>
        <dbReference type="EMBL" id="KAK7802070.1"/>
    </source>
</evidence>
<dbReference type="SUPFAM" id="SSF90250">
    <property type="entry name" value="Troponin coil-coiled subunits"/>
    <property type="match status" value="2"/>
</dbReference>
<evidence type="ECO:0000256" key="3">
    <source>
        <dbReference type="ARBA" id="ARBA00008330"/>
    </source>
</evidence>
<feature type="domain" description="Dynein assembly factor 3 C-terminal" evidence="19">
    <location>
        <begin position="154"/>
        <end position="432"/>
    </location>
</feature>
<feature type="domain" description="DUF4470" evidence="18">
    <location>
        <begin position="16"/>
        <end position="122"/>
    </location>
</feature>
<evidence type="ECO:0000313" key="21">
    <source>
        <dbReference type="Proteomes" id="UP001488838"/>
    </source>
</evidence>
<sequence>MTTPAGSGAGFGSVSWWGLSPALDLQAESPPVDSESQAATEHKIPELDALLLGSVDGRHVLRTLSRATLWPLRRFNFYVLENNLEAVARHMLIFSLALEDPEKMGLQERSETFLELWGNALLRPSVAAFVRDQASRLSHLVPEPDLLEEQLPWLSLRPLKFRERDALEAVFRFWSGGEKGPEVFPMSRLWDSRLRHYLGSRYDARRGVADWDLRMKLHDRGAQVIHIQEFRRWRDTGVAFELRDSSAYHVPNRTLASGRLLNHRGERVAARGYWGDIATGPFVAFGIEADDQSLLRTSNGQPVKTASEITQHNVTELFREVAAWRGPRAIQGYLESPEPDAPTREPFTIHFLSLDSSQTLHHKTCYKGRFQLLYVSCGMVHLLSPELGACVAPGGNLVVELARYLVDLRPKELKAFSDRVGEIARAAGFAPHTGATPSETFLRFYKLGNSTMGSGDSAVESALVPCKVLPPPLEAINPLQADLAPPLEVVSPPQADQAPPLEVMSPPQADHAPPLELMSPPQADQAPPLEEMSPPQVHLATPLEAMSLTQTDLAPPPEVINAAMAISTAGEPQPAPAPVRRRSSANYRAYATEPHAKTLMLQIAKQEIEREAEERRGEKGRVLSTRCQPLELDGLGFEELQDLCRQLHARVDKVDEERYDVEAKVTKNITEIADLTQKIYDLRGKFKRPTLRRVRISADAMMQALLGTRAKESLDLRAHLKQVKKEDIEKENREVGDWRKNIDALSGMEGRKKKDQVPMNLSQDKRRQLGHSRMSDTEEQDYEEEQAEDEEAVEEEEGRPPELDSQIFLGFSQGCQALPSTLSNYFFCIPPLPPEEERPKPSRPVVPPLIPPKIPEGERVDFDDIHRKRMEKDLLELQTLIDVHFEQRKKEEEELIALKDRIERRRAERAEQQRFRTEKERERQAKLAEEKMRKEEEEAKKRAEDDAKKKKVLSNMGAHFGGYLVKAEQKRGKRQTGREMKLRILSERKKPLDIDYMGEDQLREKAQELSEWIHQLESEKFDLMEKLKQQKYEINVLYNRISHAQKFRKGAGKGRVGGRWK</sequence>
<evidence type="ECO:0000256" key="5">
    <source>
        <dbReference type="ARBA" id="ARBA00010449"/>
    </source>
</evidence>
<evidence type="ECO:0000256" key="4">
    <source>
        <dbReference type="ARBA" id="ARBA00009930"/>
    </source>
</evidence>
<protein>
    <recommendedName>
        <fullName evidence="13">Dynein axonemal assembly factor 3</fullName>
    </recommendedName>
    <alternativeName>
        <fullName evidence="15">Cardiac troponin I</fullName>
    </alternativeName>
</protein>
<evidence type="ECO:0000256" key="15">
    <source>
        <dbReference type="ARBA" id="ARBA00030764"/>
    </source>
</evidence>
<comment type="caution">
    <text evidence="20">The sequence shown here is derived from an EMBL/GenBank/DDBJ whole genome shotgun (WGS) entry which is preliminary data.</text>
</comment>
<dbReference type="Pfam" id="PF11636">
    <property type="entry name" value="Troponin-I_N"/>
    <property type="match status" value="1"/>
</dbReference>
<evidence type="ECO:0000259" key="19">
    <source>
        <dbReference type="Pfam" id="PF14740"/>
    </source>
</evidence>
<feature type="compositionally biased region" description="Acidic residues" evidence="17">
    <location>
        <begin position="777"/>
        <end position="797"/>
    </location>
</feature>
<keyword evidence="21" id="KW-1185">Reference proteome</keyword>
<dbReference type="FunFam" id="1.20.5.350:FF:000001">
    <property type="entry name" value="Troponin T, fast skeletal muscle"/>
    <property type="match status" value="1"/>
</dbReference>
<feature type="coiled-coil region" evidence="16">
    <location>
        <begin position="999"/>
        <end position="1033"/>
    </location>
</feature>
<evidence type="ECO:0000256" key="1">
    <source>
        <dbReference type="ARBA" id="ARBA00001988"/>
    </source>
</evidence>
<keyword evidence="16" id="KW-0175">Coiled coil</keyword>
<dbReference type="InterPro" id="IPR027974">
    <property type="entry name" value="DUF4470"/>
</dbReference>
<organism evidence="20 21">
    <name type="scientific">Myodes glareolus</name>
    <name type="common">Bank vole</name>
    <name type="synonym">Clethrionomys glareolus</name>
    <dbReference type="NCBI Taxonomy" id="447135"/>
    <lineage>
        <taxon>Eukaryota</taxon>
        <taxon>Metazoa</taxon>
        <taxon>Chordata</taxon>
        <taxon>Craniata</taxon>
        <taxon>Vertebrata</taxon>
        <taxon>Euteleostomi</taxon>
        <taxon>Mammalia</taxon>
        <taxon>Eutheria</taxon>
        <taxon>Euarchontoglires</taxon>
        <taxon>Glires</taxon>
        <taxon>Rodentia</taxon>
        <taxon>Myomorpha</taxon>
        <taxon>Muroidea</taxon>
        <taxon>Cricetidae</taxon>
        <taxon>Arvicolinae</taxon>
        <taxon>Myodes</taxon>
    </lineage>
</organism>
<reference evidence="20 21" key="1">
    <citation type="journal article" date="2023" name="bioRxiv">
        <title>Conserved and derived expression patterns and positive selection on dental genes reveal complex evolutionary context of ever-growing rodent molars.</title>
        <authorList>
            <person name="Calamari Z.T."/>
            <person name="Song A."/>
            <person name="Cohen E."/>
            <person name="Akter M."/>
            <person name="Roy R.D."/>
            <person name="Hallikas O."/>
            <person name="Christensen M.M."/>
            <person name="Li P."/>
            <person name="Marangoni P."/>
            <person name="Jernvall J."/>
            <person name="Klein O.D."/>
        </authorList>
    </citation>
    <scope>NUCLEOTIDE SEQUENCE [LARGE SCALE GENOMIC DNA]</scope>
    <source>
        <strain evidence="20">V071</strain>
    </source>
</reference>
<dbReference type="InterPro" id="IPR039304">
    <property type="entry name" value="DNAAF3"/>
</dbReference>
<evidence type="ECO:0000256" key="7">
    <source>
        <dbReference type="ARBA" id="ARBA00022553"/>
    </source>
</evidence>
<comment type="similarity">
    <text evidence="5">Belongs to the DNAAF3 family.</text>
</comment>
<dbReference type="Proteomes" id="UP001488838">
    <property type="component" value="Unassembled WGS sequence"/>
</dbReference>
<proteinExistence type="inferred from homology"/>
<accession>A0AAW0HKL1</accession>
<evidence type="ECO:0000256" key="9">
    <source>
        <dbReference type="ARBA" id="ARBA00022990"/>
    </source>
</evidence>
<comment type="similarity">
    <text evidence="3">Belongs to the troponin T family.</text>
</comment>
<feature type="region of interest" description="Disordered" evidence="17">
    <location>
        <begin position="489"/>
        <end position="534"/>
    </location>
</feature>
<dbReference type="GO" id="GO:0003779">
    <property type="term" value="F:actin binding"/>
    <property type="evidence" value="ECO:0007669"/>
    <property type="project" value="UniProtKB-KW"/>
</dbReference>
<evidence type="ECO:0000256" key="10">
    <source>
        <dbReference type="ARBA" id="ARBA00023179"/>
    </source>
</evidence>